<dbReference type="AlphaFoldDB" id="A0A0B0EHB4"/>
<name>A0A0B0EHB4_9BACT</name>
<comment type="caution">
    <text evidence="1">The sequence shown here is derived from an EMBL/GenBank/DDBJ whole genome shotgun (WGS) entry which is preliminary data.</text>
</comment>
<gene>
    <name evidence="1" type="ORF">SCABRO_02328</name>
</gene>
<accession>A0A0B0EHB4</accession>
<protein>
    <submittedName>
        <fullName evidence="1">Uncharacterized protein</fullName>
    </submittedName>
</protein>
<dbReference type="Proteomes" id="UP000030652">
    <property type="component" value="Unassembled WGS sequence"/>
</dbReference>
<organism evidence="1 2">
    <name type="scientific">Candidatus Scalindua brodae</name>
    <dbReference type="NCBI Taxonomy" id="237368"/>
    <lineage>
        <taxon>Bacteria</taxon>
        <taxon>Pseudomonadati</taxon>
        <taxon>Planctomycetota</taxon>
        <taxon>Candidatus Brocadiia</taxon>
        <taxon>Candidatus Brocadiales</taxon>
        <taxon>Candidatus Scalinduaceae</taxon>
        <taxon>Candidatus Scalindua</taxon>
    </lineage>
</organism>
<evidence type="ECO:0000313" key="2">
    <source>
        <dbReference type="Proteomes" id="UP000030652"/>
    </source>
</evidence>
<sequence>MDKILRIGLLALAWGMVLVQVANGEPYGETKTLEDWKVPTYTSENFKQYGMHDISDKIPGAETRSDWFLVEKKLVGVYSIKTNEKKLDYMVSMVPEIGKEYRITLVDLDGNGLFTQDMDGEVDFPDWVMKSYKKSLISYAVYSNKDSRVYHKRYCPKLNSEGLIKFNSSKEVRDSGGEPCEECKP</sequence>
<dbReference type="SUPFAM" id="SSF57884">
    <property type="entry name" value="Ada DNA repair protein, N-terminal domain (N-Ada 10)"/>
    <property type="match status" value="1"/>
</dbReference>
<dbReference type="InterPro" id="IPR035451">
    <property type="entry name" value="Ada-like_dom_sf"/>
</dbReference>
<proteinExistence type="predicted"/>
<reference evidence="1 2" key="1">
    <citation type="submission" date="2014-10" db="EMBL/GenBank/DDBJ databases">
        <title>Draft genome of anammox bacterium scalindua brodae, obtained using differential coverage binning of sequence data from two enrichment reactors.</title>
        <authorList>
            <person name="Speth D.R."/>
            <person name="Russ L."/>
            <person name="Kartal B."/>
            <person name="Op den Camp H.J."/>
            <person name="Dutilh B.E."/>
            <person name="Jetten M.S."/>
        </authorList>
    </citation>
    <scope>NUCLEOTIDE SEQUENCE [LARGE SCALE GENOMIC DNA]</scope>
    <source>
        <strain evidence="1">RU1</strain>
    </source>
</reference>
<evidence type="ECO:0000313" key="1">
    <source>
        <dbReference type="EMBL" id="KHE91954.1"/>
    </source>
</evidence>
<dbReference type="EMBL" id="JRYO01000161">
    <property type="protein sequence ID" value="KHE91954.1"/>
    <property type="molecule type" value="Genomic_DNA"/>
</dbReference>